<protein>
    <submittedName>
        <fullName evidence="2">Uncharacterized protein</fullName>
    </submittedName>
</protein>
<proteinExistence type="predicted"/>
<keyword evidence="3" id="KW-1185">Reference proteome</keyword>
<dbReference type="OrthoDB" id="7770859at2"/>
<sequence length="204" mass="21791">MRNIAPAIQAAREAAPETGLITRWLAYFEAHNRTTGAVATFGFWSGDDDVSIQVVDGQTGTLVTRDYLGQCGLAVTDLVYSGGLDIYTASVTLYDLHPAVTSMLREYDVRLARTDLHAIEINPATQAPFGAYEPAFVGLVDDAPISEQIGDGSITLSVRSEIGLMLNRTNPAKSSSEEAMKRGGDTSSQYAGTVASWKIKVGGK</sequence>
<dbReference type="EMBL" id="JHEH01000033">
    <property type="protein sequence ID" value="KEP68417.1"/>
    <property type="molecule type" value="Genomic_DNA"/>
</dbReference>
<feature type="region of interest" description="Disordered" evidence="1">
    <location>
        <begin position="169"/>
        <end position="189"/>
    </location>
</feature>
<dbReference type="AlphaFoldDB" id="A0A074U175"/>
<dbReference type="RefSeq" id="WP_038068653.1">
    <property type="nucleotide sequence ID" value="NZ_FOVB01000008.1"/>
</dbReference>
<evidence type="ECO:0000256" key="1">
    <source>
        <dbReference type="SAM" id="MobiDB-lite"/>
    </source>
</evidence>
<evidence type="ECO:0000313" key="2">
    <source>
        <dbReference type="EMBL" id="KEP68417.1"/>
    </source>
</evidence>
<evidence type="ECO:0000313" key="3">
    <source>
        <dbReference type="Proteomes" id="UP000027725"/>
    </source>
</evidence>
<reference evidence="2 3" key="1">
    <citation type="submission" date="2014-03" db="EMBL/GenBank/DDBJ databases">
        <title>The draft genome sequence of Thioclava dalianensis DLFJ1-1.</title>
        <authorList>
            <person name="Lai Q."/>
            <person name="Shao Z."/>
        </authorList>
    </citation>
    <scope>NUCLEOTIDE SEQUENCE [LARGE SCALE GENOMIC DNA]</scope>
    <source>
        <strain evidence="2 3">DLFJ1-1</strain>
    </source>
</reference>
<dbReference type="STRING" id="1185766.SAMN05216224_10859"/>
<name>A0A074U175_9RHOB</name>
<organism evidence="2 3">
    <name type="scientific">Thioclava dalianensis</name>
    <dbReference type="NCBI Taxonomy" id="1185766"/>
    <lineage>
        <taxon>Bacteria</taxon>
        <taxon>Pseudomonadati</taxon>
        <taxon>Pseudomonadota</taxon>
        <taxon>Alphaproteobacteria</taxon>
        <taxon>Rhodobacterales</taxon>
        <taxon>Paracoccaceae</taxon>
        <taxon>Thioclava</taxon>
    </lineage>
</organism>
<accession>A0A074U175</accession>
<dbReference type="Proteomes" id="UP000027725">
    <property type="component" value="Unassembled WGS sequence"/>
</dbReference>
<comment type="caution">
    <text evidence="2">The sequence shown here is derived from an EMBL/GenBank/DDBJ whole genome shotgun (WGS) entry which is preliminary data.</text>
</comment>
<feature type="compositionally biased region" description="Basic and acidic residues" evidence="1">
    <location>
        <begin position="175"/>
        <end position="184"/>
    </location>
</feature>
<dbReference type="eggNOG" id="ENOG5032S78">
    <property type="taxonomic scope" value="Bacteria"/>
</dbReference>
<gene>
    <name evidence="2" type="ORF">DL1_11980</name>
</gene>